<dbReference type="RefSeq" id="WP_229868706.1">
    <property type="nucleotide sequence ID" value="NZ_BMWG01000002.1"/>
</dbReference>
<reference evidence="2" key="1">
    <citation type="journal article" date="2014" name="Int. J. Syst. Evol. Microbiol.">
        <title>Complete genome sequence of Corynebacterium casei LMG S-19264T (=DSM 44701T), isolated from a smear-ripened cheese.</title>
        <authorList>
            <consortium name="US DOE Joint Genome Institute (JGI-PGF)"/>
            <person name="Walter F."/>
            <person name="Albersmeier A."/>
            <person name="Kalinowski J."/>
            <person name="Ruckert C."/>
        </authorList>
    </citation>
    <scope>NUCLEOTIDE SEQUENCE</scope>
    <source>
        <strain evidence="2">JCM 4988</strain>
    </source>
</reference>
<evidence type="ECO:0000313" key="3">
    <source>
        <dbReference type="Proteomes" id="UP000630936"/>
    </source>
</evidence>
<dbReference type="InterPro" id="IPR007278">
    <property type="entry name" value="DUF397"/>
</dbReference>
<comment type="caution">
    <text evidence="2">The sequence shown here is derived from an EMBL/GenBank/DDBJ whole genome shotgun (WGS) entry which is preliminary data.</text>
</comment>
<evidence type="ECO:0000259" key="1">
    <source>
        <dbReference type="Pfam" id="PF04149"/>
    </source>
</evidence>
<accession>A0A918ULR7</accession>
<name>A0A918ULR7_9ACTN</name>
<dbReference type="Pfam" id="PF04149">
    <property type="entry name" value="DUF397"/>
    <property type="match status" value="1"/>
</dbReference>
<organism evidence="2 3">
    <name type="scientific">Streptomyces inusitatus</name>
    <dbReference type="NCBI Taxonomy" id="68221"/>
    <lineage>
        <taxon>Bacteria</taxon>
        <taxon>Bacillati</taxon>
        <taxon>Actinomycetota</taxon>
        <taxon>Actinomycetes</taxon>
        <taxon>Kitasatosporales</taxon>
        <taxon>Streptomycetaceae</taxon>
        <taxon>Streptomyces</taxon>
    </lineage>
</organism>
<reference evidence="2" key="2">
    <citation type="submission" date="2020-09" db="EMBL/GenBank/DDBJ databases">
        <authorList>
            <person name="Sun Q."/>
            <person name="Ohkuma M."/>
        </authorList>
    </citation>
    <scope>NUCLEOTIDE SEQUENCE</scope>
    <source>
        <strain evidence="2">JCM 4988</strain>
    </source>
</reference>
<sequence>MTTETHHRWIKSSYSNNGGDCLEVAVDLSATGTVPVRDSKRPTGPILTLSPAAFAGLVAFARGSVVSVFGEHP</sequence>
<dbReference type="EMBL" id="BMWG01000002">
    <property type="protein sequence ID" value="GGZ20927.1"/>
    <property type="molecule type" value="Genomic_DNA"/>
</dbReference>
<gene>
    <name evidence="2" type="ORF">GCM10010387_12400</name>
</gene>
<protein>
    <recommendedName>
        <fullName evidence="1">DUF397 domain-containing protein</fullName>
    </recommendedName>
</protein>
<keyword evidence="3" id="KW-1185">Reference proteome</keyword>
<evidence type="ECO:0000313" key="2">
    <source>
        <dbReference type="EMBL" id="GGZ20927.1"/>
    </source>
</evidence>
<feature type="domain" description="DUF397" evidence="1">
    <location>
        <begin position="8"/>
        <end position="62"/>
    </location>
</feature>
<dbReference type="AlphaFoldDB" id="A0A918ULR7"/>
<proteinExistence type="predicted"/>
<dbReference type="Proteomes" id="UP000630936">
    <property type="component" value="Unassembled WGS sequence"/>
</dbReference>